<name>I3PCN2_9BURK</name>
<protein>
    <recommendedName>
        <fullName evidence="1">DUF6950 domain-containing protein</fullName>
    </recommendedName>
</protein>
<reference evidence="2" key="1">
    <citation type="submission" date="2011-09" db="EMBL/GenBank/DDBJ databases">
        <title>A novel amdA gene encoded by the newly isolated Variovorax sp. HH01 strain defines a novel class of cofactor-less aryl malonic acid decarboxylase.</title>
        <authorList>
            <person name="Horn S."/>
            <person name="Maimanakos J."/>
            <person name="Streit W.R."/>
        </authorList>
    </citation>
    <scope>NUCLEOTIDE SEQUENCE</scope>
    <source>
        <strain evidence="2">HH01</strain>
    </source>
</reference>
<organism evidence="2">
    <name type="scientific">Variovorax sp. HH01</name>
    <dbReference type="NCBI Taxonomy" id="1084736"/>
    <lineage>
        <taxon>Bacteria</taxon>
        <taxon>Pseudomonadati</taxon>
        <taxon>Pseudomonadota</taxon>
        <taxon>Betaproteobacteria</taxon>
        <taxon>Burkholderiales</taxon>
        <taxon>Comamonadaceae</taxon>
        <taxon>Variovorax</taxon>
    </lineage>
</organism>
<accession>I3PCN2</accession>
<evidence type="ECO:0000313" key="2">
    <source>
        <dbReference type="EMBL" id="AER23939.1"/>
    </source>
</evidence>
<dbReference type="InterPro" id="IPR053802">
    <property type="entry name" value="DUF6950"/>
</dbReference>
<dbReference type="Pfam" id="PF22262">
    <property type="entry name" value="DUF6950"/>
    <property type="match status" value="1"/>
</dbReference>
<dbReference type="AlphaFoldDB" id="I3PCN2"/>
<dbReference type="EMBL" id="JN646852">
    <property type="protein sequence ID" value="AER23939.1"/>
    <property type="molecule type" value="Genomic_DNA"/>
</dbReference>
<gene>
    <name evidence="2" type="ORF">var062</name>
</gene>
<sequence length="94" mass="9852">MASMEPYGTDAGPKRKALRRLLRRIDKAGGLQFMVSEYLGPPISPRMASVGDVVVVKNAGVELVGVCNGTSVAAPGQHGIVMLSMDAAVAAWRV</sequence>
<feature type="domain" description="DUF6950" evidence="1">
    <location>
        <begin position="19"/>
        <end position="94"/>
    </location>
</feature>
<proteinExistence type="predicted"/>
<evidence type="ECO:0000259" key="1">
    <source>
        <dbReference type="Pfam" id="PF22262"/>
    </source>
</evidence>